<accession>M8E9C7</accession>
<dbReference type="PATRIC" id="fig|1300222.3.peg.3044"/>
<dbReference type="OrthoDB" id="2473193at2"/>
<dbReference type="EMBL" id="APBN01000005">
    <property type="protein sequence ID" value="EMT52075.1"/>
    <property type="molecule type" value="Genomic_DNA"/>
</dbReference>
<evidence type="ECO:0000313" key="1">
    <source>
        <dbReference type="EMBL" id="EMT52075.1"/>
    </source>
</evidence>
<keyword evidence="2" id="KW-1185">Reference proteome</keyword>
<dbReference type="RefSeq" id="WP_003389106.1">
    <property type="nucleotide sequence ID" value="NZ_APBN01000005.1"/>
</dbReference>
<protein>
    <submittedName>
        <fullName evidence="1">Uncharacterized protein</fullName>
    </submittedName>
</protein>
<dbReference type="AlphaFoldDB" id="M8E9C7"/>
<reference evidence="1 2" key="1">
    <citation type="submission" date="2013-03" db="EMBL/GenBank/DDBJ databases">
        <title>Assembly of a new bacterial strain Brevibacillus borstelensis AK1.</title>
        <authorList>
            <person name="Rajan I."/>
            <person name="PoliReddy D."/>
            <person name="Sugumar T."/>
            <person name="Rathinam K."/>
            <person name="Alqarawi S."/>
            <person name="Khalil A.B."/>
            <person name="Sivakumar N."/>
        </authorList>
    </citation>
    <scope>NUCLEOTIDE SEQUENCE [LARGE SCALE GENOMIC DNA]</scope>
    <source>
        <strain evidence="1 2">AK1</strain>
    </source>
</reference>
<evidence type="ECO:0000313" key="2">
    <source>
        <dbReference type="Proteomes" id="UP000012081"/>
    </source>
</evidence>
<dbReference type="Proteomes" id="UP000012081">
    <property type="component" value="Unassembled WGS sequence"/>
</dbReference>
<sequence length="131" mass="15382">MDLVQKKYQRMDEHTVLFNEEYYLRVMKLSIDGLDAAAREELFTHLYSFESADIELEIDISEEEQGKWYLQLLVPHVLTLPEAANKRLTRGEEQLGEHLSGQSQAAFTFRLAEEELYHYVKRYNPNLNVTA</sequence>
<organism evidence="1 2">
    <name type="scientific">Brevibacillus borstelensis AK1</name>
    <dbReference type="NCBI Taxonomy" id="1300222"/>
    <lineage>
        <taxon>Bacteria</taxon>
        <taxon>Bacillati</taxon>
        <taxon>Bacillota</taxon>
        <taxon>Bacilli</taxon>
        <taxon>Bacillales</taxon>
        <taxon>Paenibacillaceae</taxon>
        <taxon>Brevibacillus</taxon>
    </lineage>
</organism>
<comment type="caution">
    <text evidence="1">The sequence shown here is derived from an EMBL/GenBank/DDBJ whole genome shotgun (WGS) entry which is preliminary data.</text>
</comment>
<dbReference type="STRING" id="1300222.I532_14568"/>
<proteinExistence type="predicted"/>
<name>M8E9C7_9BACL</name>
<gene>
    <name evidence="1" type="ORF">I532_14568</name>
</gene>
<dbReference type="GeneID" id="89498641"/>